<keyword evidence="3" id="KW-1185">Reference proteome</keyword>
<gene>
    <name evidence="2" type="ORF">ACFO3U_13045</name>
</gene>
<name>A0ABV9P5Q6_9FLAO</name>
<dbReference type="EMBL" id="JBHSGW010000027">
    <property type="protein sequence ID" value="MFC4740922.1"/>
    <property type="molecule type" value="Genomic_DNA"/>
</dbReference>
<comment type="caution">
    <text evidence="2">The sequence shown here is derived from an EMBL/GenBank/DDBJ whole genome shotgun (WGS) entry which is preliminary data.</text>
</comment>
<sequence length="127" mass="14752">MKFKILTALLLASFTTYAQNNCQMFRTGKFQNINKGVVNSTIERNDSIQHEYFADKEIKLKITWIDNCTYKLKLVLGNDAFWNGRPKDLSTPDLIVRITKTNGNEYEQESRSEGDDFIYKSTLIKIE</sequence>
<evidence type="ECO:0000313" key="2">
    <source>
        <dbReference type="EMBL" id="MFC4740922.1"/>
    </source>
</evidence>
<feature type="chain" id="PRO_5046124384" evidence="1">
    <location>
        <begin position="19"/>
        <end position="127"/>
    </location>
</feature>
<reference evidence="3" key="1">
    <citation type="journal article" date="2019" name="Int. J. Syst. Evol. Microbiol.">
        <title>The Global Catalogue of Microorganisms (GCM) 10K type strain sequencing project: providing services to taxonomists for standard genome sequencing and annotation.</title>
        <authorList>
            <consortium name="The Broad Institute Genomics Platform"/>
            <consortium name="The Broad Institute Genome Sequencing Center for Infectious Disease"/>
            <person name="Wu L."/>
            <person name="Ma J."/>
        </authorList>
    </citation>
    <scope>NUCLEOTIDE SEQUENCE [LARGE SCALE GENOMIC DNA]</scope>
    <source>
        <strain evidence="3">CCUG 50349</strain>
    </source>
</reference>
<proteinExistence type="predicted"/>
<evidence type="ECO:0000256" key="1">
    <source>
        <dbReference type="SAM" id="SignalP"/>
    </source>
</evidence>
<accession>A0ABV9P5Q6</accession>
<protein>
    <submittedName>
        <fullName evidence="2">Uncharacterized protein</fullName>
    </submittedName>
</protein>
<keyword evidence="1" id="KW-0732">Signal</keyword>
<feature type="signal peptide" evidence="1">
    <location>
        <begin position="1"/>
        <end position="18"/>
    </location>
</feature>
<organism evidence="2 3">
    <name type="scientific">Flavobacterium ponti</name>
    <dbReference type="NCBI Taxonomy" id="665133"/>
    <lineage>
        <taxon>Bacteria</taxon>
        <taxon>Pseudomonadati</taxon>
        <taxon>Bacteroidota</taxon>
        <taxon>Flavobacteriia</taxon>
        <taxon>Flavobacteriales</taxon>
        <taxon>Flavobacteriaceae</taxon>
        <taxon>Flavobacterium</taxon>
    </lineage>
</organism>
<evidence type="ECO:0000313" key="3">
    <source>
        <dbReference type="Proteomes" id="UP001595885"/>
    </source>
</evidence>
<dbReference type="RefSeq" id="WP_379743238.1">
    <property type="nucleotide sequence ID" value="NZ_JBHSGW010000027.1"/>
</dbReference>
<dbReference type="Proteomes" id="UP001595885">
    <property type="component" value="Unassembled WGS sequence"/>
</dbReference>